<protein>
    <submittedName>
        <fullName evidence="1">Uncharacterized protein</fullName>
    </submittedName>
</protein>
<dbReference type="EMBL" id="JH432114">
    <property type="status" value="NOT_ANNOTATED_CDS"/>
    <property type="molecule type" value="Genomic_DNA"/>
</dbReference>
<accession>T1JE34</accession>
<evidence type="ECO:0000313" key="1">
    <source>
        <dbReference type="EnsemblMetazoa" id="SMAR012071-PA"/>
    </source>
</evidence>
<dbReference type="EnsemblMetazoa" id="SMAR012071-RA">
    <property type="protein sequence ID" value="SMAR012071-PA"/>
    <property type="gene ID" value="SMAR012071"/>
</dbReference>
<keyword evidence="2" id="KW-1185">Reference proteome</keyword>
<evidence type="ECO:0000313" key="2">
    <source>
        <dbReference type="Proteomes" id="UP000014500"/>
    </source>
</evidence>
<organism evidence="1 2">
    <name type="scientific">Strigamia maritima</name>
    <name type="common">European centipede</name>
    <name type="synonym">Geophilus maritimus</name>
    <dbReference type="NCBI Taxonomy" id="126957"/>
    <lineage>
        <taxon>Eukaryota</taxon>
        <taxon>Metazoa</taxon>
        <taxon>Ecdysozoa</taxon>
        <taxon>Arthropoda</taxon>
        <taxon>Myriapoda</taxon>
        <taxon>Chilopoda</taxon>
        <taxon>Pleurostigmophora</taxon>
        <taxon>Geophilomorpha</taxon>
        <taxon>Linotaeniidae</taxon>
        <taxon>Strigamia</taxon>
    </lineage>
</organism>
<reference evidence="2" key="1">
    <citation type="submission" date="2011-05" db="EMBL/GenBank/DDBJ databases">
        <authorList>
            <person name="Richards S.R."/>
            <person name="Qu J."/>
            <person name="Jiang H."/>
            <person name="Jhangiani S.N."/>
            <person name="Agravi P."/>
            <person name="Goodspeed R."/>
            <person name="Gross S."/>
            <person name="Mandapat C."/>
            <person name="Jackson L."/>
            <person name="Mathew T."/>
            <person name="Pu L."/>
            <person name="Thornton R."/>
            <person name="Saada N."/>
            <person name="Wilczek-Boney K.B."/>
            <person name="Lee S."/>
            <person name="Kovar C."/>
            <person name="Wu Y."/>
            <person name="Scherer S.E."/>
            <person name="Worley K.C."/>
            <person name="Muzny D.M."/>
            <person name="Gibbs R."/>
        </authorList>
    </citation>
    <scope>NUCLEOTIDE SEQUENCE</scope>
    <source>
        <strain evidence="2">Brora</strain>
    </source>
</reference>
<reference evidence="1" key="2">
    <citation type="submission" date="2015-02" db="UniProtKB">
        <authorList>
            <consortium name="EnsemblMetazoa"/>
        </authorList>
    </citation>
    <scope>IDENTIFICATION</scope>
</reference>
<proteinExistence type="predicted"/>
<dbReference type="HOGENOM" id="CLU_2336263_0_0_1"/>
<sequence>MKWWERNNYHKIPICCNEICTCRYCQVASVVTGKIRVELPRPNRKTIKYDKFYFRIPSLEALHERIPHFLTSVEKYGDGCVVLLFFVKPEPLDKCPFL</sequence>
<dbReference type="AlphaFoldDB" id="T1JE34"/>
<dbReference type="Proteomes" id="UP000014500">
    <property type="component" value="Unassembled WGS sequence"/>
</dbReference>
<name>T1JE34_STRMM</name>